<evidence type="ECO:0000313" key="2">
    <source>
        <dbReference type="Proteomes" id="UP001225134"/>
    </source>
</evidence>
<dbReference type="EMBL" id="JASSPP010000011">
    <property type="protein sequence ID" value="MDK9581110.1"/>
    <property type="molecule type" value="Genomic_DNA"/>
</dbReference>
<keyword evidence="2" id="KW-1185">Reference proteome</keyword>
<evidence type="ECO:0000313" key="1">
    <source>
        <dbReference type="EMBL" id="MDK9581110.1"/>
    </source>
</evidence>
<proteinExistence type="predicted"/>
<comment type="caution">
    <text evidence="1">The sequence shown here is derived from an EMBL/GenBank/DDBJ whole genome shotgun (WGS) entry which is preliminary data.</text>
</comment>
<reference evidence="1 2" key="1">
    <citation type="submission" date="2023-06" db="EMBL/GenBank/DDBJ databases">
        <title>Antibody response to the Sneathia vaginalis cytopathogenic toxin A during pregnancy.</title>
        <authorList>
            <person name="Mccoy Z.T."/>
            <person name="Serrano M.G."/>
            <person name="Spaine K."/>
            <person name="Edwards D.J."/>
            <person name="Buck G.A."/>
            <person name="Jefferson K."/>
        </authorList>
    </citation>
    <scope>NUCLEOTIDE SEQUENCE [LARGE SCALE GENOMIC DNA]</scope>
    <source>
        <strain evidence="1 2">CCUG 42621</strain>
    </source>
</reference>
<evidence type="ECO:0008006" key="3">
    <source>
        <dbReference type="Google" id="ProtNLM"/>
    </source>
</evidence>
<dbReference type="RefSeq" id="WP_285153408.1">
    <property type="nucleotide sequence ID" value="NZ_JASSPP010000011.1"/>
</dbReference>
<organism evidence="1 2">
    <name type="scientific">Sneathia sanguinegens</name>
    <dbReference type="NCBI Taxonomy" id="40543"/>
    <lineage>
        <taxon>Bacteria</taxon>
        <taxon>Fusobacteriati</taxon>
        <taxon>Fusobacteriota</taxon>
        <taxon>Fusobacteriia</taxon>
        <taxon>Fusobacteriales</taxon>
        <taxon>Leptotrichiaceae</taxon>
        <taxon>Sneathia</taxon>
    </lineage>
</organism>
<dbReference type="Proteomes" id="UP001225134">
    <property type="component" value="Unassembled WGS sequence"/>
</dbReference>
<accession>A0ABT7HM09</accession>
<sequence length="268" mass="32407">MKKIFLMIFLSTISFSSLYQRFNSGQEYKQEILKTDNVNERTFGFYLNADLLNKKEREKEKENIIKSFPSISSFFERLYNLNSPKLYNIKEIIDIFNQVNDNKLFNESLLIEICIEKGYINDLKKIYKGIDKDTYIYKRLTNNYDEILKYGMNKDKNYHILLNIFVQYLTKAYDKSNNEVENMDNFLSFTEKYADLLQTQDKRMIFKIMVSLEETCYVLKSMDVEFGNKFFYRVDRIVNKLINEKDIKLINEDSKKRDFEFIKTWREK</sequence>
<name>A0ABT7HM09_9FUSO</name>
<protein>
    <recommendedName>
        <fullName evidence="3">Fam-f protein</fullName>
    </recommendedName>
</protein>
<gene>
    <name evidence="1" type="ORF">QQA45_06340</name>
</gene>